<dbReference type="Proteomes" id="UP000886501">
    <property type="component" value="Unassembled WGS sequence"/>
</dbReference>
<gene>
    <name evidence="1" type="ORF">BDM02DRAFT_3135554</name>
</gene>
<protein>
    <submittedName>
        <fullName evidence="1">Uncharacterized protein</fullName>
    </submittedName>
</protein>
<reference evidence="1" key="1">
    <citation type="submission" date="2019-10" db="EMBL/GenBank/DDBJ databases">
        <authorList>
            <consortium name="DOE Joint Genome Institute"/>
            <person name="Kuo A."/>
            <person name="Miyauchi S."/>
            <person name="Kiss E."/>
            <person name="Drula E."/>
            <person name="Kohler A."/>
            <person name="Sanchez-Garcia M."/>
            <person name="Andreopoulos B."/>
            <person name="Barry K.W."/>
            <person name="Bonito G."/>
            <person name="Buee M."/>
            <person name="Carver A."/>
            <person name="Chen C."/>
            <person name="Cichocki N."/>
            <person name="Clum A."/>
            <person name="Culley D."/>
            <person name="Crous P.W."/>
            <person name="Fauchery L."/>
            <person name="Girlanda M."/>
            <person name="Hayes R."/>
            <person name="Keri Z."/>
            <person name="Labutti K."/>
            <person name="Lipzen A."/>
            <person name="Lombard V."/>
            <person name="Magnuson J."/>
            <person name="Maillard F."/>
            <person name="Morin E."/>
            <person name="Murat C."/>
            <person name="Nolan M."/>
            <person name="Ohm R."/>
            <person name="Pangilinan J."/>
            <person name="Pereira M."/>
            <person name="Perotto S."/>
            <person name="Peter M."/>
            <person name="Riley R."/>
            <person name="Sitrit Y."/>
            <person name="Stielow B."/>
            <person name="Szollosi G."/>
            <person name="Zifcakova L."/>
            <person name="Stursova M."/>
            <person name="Spatafora J.W."/>
            <person name="Tedersoo L."/>
            <person name="Vaario L.-M."/>
            <person name="Yamada A."/>
            <person name="Yan M."/>
            <person name="Wang P."/>
            <person name="Xu J."/>
            <person name="Bruns T."/>
            <person name="Baldrian P."/>
            <person name="Vilgalys R."/>
            <person name="Henrissat B."/>
            <person name="Grigoriev I.V."/>
            <person name="Hibbett D."/>
            <person name="Nagy L.G."/>
            <person name="Martin F.M."/>
        </authorList>
    </citation>
    <scope>NUCLEOTIDE SEQUENCE</scope>
    <source>
        <strain evidence="1">P2</strain>
    </source>
</reference>
<evidence type="ECO:0000313" key="1">
    <source>
        <dbReference type="EMBL" id="KAF9653374.1"/>
    </source>
</evidence>
<accession>A0ACB6ZUU8</accession>
<keyword evidence="2" id="KW-1185">Reference proteome</keyword>
<reference evidence="1" key="2">
    <citation type="journal article" date="2020" name="Nat. Commun.">
        <title>Large-scale genome sequencing of mycorrhizal fungi provides insights into the early evolution of symbiotic traits.</title>
        <authorList>
            <person name="Miyauchi S."/>
            <person name="Kiss E."/>
            <person name="Kuo A."/>
            <person name="Drula E."/>
            <person name="Kohler A."/>
            <person name="Sanchez-Garcia M."/>
            <person name="Morin E."/>
            <person name="Andreopoulos B."/>
            <person name="Barry K.W."/>
            <person name="Bonito G."/>
            <person name="Buee M."/>
            <person name="Carver A."/>
            <person name="Chen C."/>
            <person name="Cichocki N."/>
            <person name="Clum A."/>
            <person name="Culley D."/>
            <person name="Crous P.W."/>
            <person name="Fauchery L."/>
            <person name="Girlanda M."/>
            <person name="Hayes R.D."/>
            <person name="Keri Z."/>
            <person name="LaButti K."/>
            <person name="Lipzen A."/>
            <person name="Lombard V."/>
            <person name="Magnuson J."/>
            <person name="Maillard F."/>
            <person name="Murat C."/>
            <person name="Nolan M."/>
            <person name="Ohm R.A."/>
            <person name="Pangilinan J."/>
            <person name="Pereira M.F."/>
            <person name="Perotto S."/>
            <person name="Peter M."/>
            <person name="Pfister S."/>
            <person name="Riley R."/>
            <person name="Sitrit Y."/>
            <person name="Stielow J.B."/>
            <person name="Szollosi G."/>
            <person name="Zifcakova L."/>
            <person name="Stursova M."/>
            <person name="Spatafora J.W."/>
            <person name="Tedersoo L."/>
            <person name="Vaario L.M."/>
            <person name="Yamada A."/>
            <person name="Yan M."/>
            <person name="Wang P."/>
            <person name="Xu J."/>
            <person name="Bruns T."/>
            <person name="Baldrian P."/>
            <person name="Vilgalys R."/>
            <person name="Dunand C."/>
            <person name="Henrissat B."/>
            <person name="Grigoriev I.V."/>
            <person name="Hibbett D."/>
            <person name="Nagy L.G."/>
            <person name="Martin F.M."/>
        </authorList>
    </citation>
    <scope>NUCLEOTIDE SEQUENCE</scope>
    <source>
        <strain evidence="1">P2</strain>
    </source>
</reference>
<sequence length="1030" mass="111902">MHLPFTPNHVQLISDCYPSQPSISNPVPNSQELSRLLYYASNKPGKVSKLAAELDKRAKQEARKAQAGNVRARATLLITLSIYKYLVNECRRDISQLSAALISSVNTALGALPSDLELAAKAASVLTAWLVYTDGHVINVEQTVSKEYMSILDAFSAMSTVESKSDDHEIRNRTRLVGLAVLNGVVSSEALFSCRTHFKDQVTTIVTALMVTIFQVDIPELENAVTSLRDPSASITYVSRSRPVNERRAVSVHLHKDGENGPSLSDVASSALSIFRTMMTQSNGAQIGLIMQAMFNSLDKTNNWRKTDHCRWLAQAGAEWAQYQHRYAVPTRLVERLLETPDSTSQPMHTALTSMVITVFTSPTPLVNISTSDVVSNLINLVLRRTAVNPDDPLLPALVESISSLGTHVYYADQIQDLAGELISRLVTIESRSKPGVSNKGRAQAIRSLLAGLLGLVQAADVQSAKHTGEIDGSKMPGISTALLNQKDEAEHGHKRVHPSRRTKINPEIWQDTLTLLCEGEYAVRADYARTLVSYIEFEIPRKGDHTGPDGIKRGASIAEGPAKQAKTAAAIMYGDSVTRFLNALHAYVYALATTASLGIGTAEHNIHVVPAQDAEINVVPPTPVESSHNLAAADYTEKSRKEGEKKEENQPETNGDGNEKAEENNKDSPSHSEPQSKRSTLAGTRGFRHVSGMQRLLDWFPAGAQSEKSASATLSDYGHVLNILVTVHEHLPVRALLTSVPMLLALDEASKRCREREPQRYNALQEVLTRVWLTLGRTWDCAPILEEAEKALADLPSPSNLLRRVTSRPGVLFPPQTAQEFEEGVECAPCRGINSAEWLAALVASSNVQEVMGLDSSALQARLSGKWTAESALKDSLEVQASPNAFRNQSLLRVTPTLMNIDNISLQSLGKFNRGVGVTDLRDALEGRSSMSNPALAALRPASVNTVERSTSSNHGSIHHALSVRSGGARRAVSATTKQKKVPGAPREVKDALDRLGIGRPKLNGSTLKTSKSALSKSESPIPVSPPRL</sequence>
<proteinExistence type="predicted"/>
<organism evidence="1 2">
    <name type="scientific">Thelephora ganbajun</name>
    <name type="common">Ganba fungus</name>
    <dbReference type="NCBI Taxonomy" id="370292"/>
    <lineage>
        <taxon>Eukaryota</taxon>
        <taxon>Fungi</taxon>
        <taxon>Dikarya</taxon>
        <taxon>Basidiomycota</taxon>
        <taxon>Agaricomycotina</taxon>
        <taxon>Agaricomycetes</taxon>
        <taxon>Thelephorales</taxon>
        <taxon>Thelephoraceae</taxon>
        <taxon>Thelephora</taxon>
    </lineage>
</organism>
<dbReference type="EMBL" id="MU117964">
    <property type="protein sequence ID" value="KAF9653374.1"/>
    <property type="molecule type" value="Genomic_DNA"/>
</dbReference>
<name>A0ACB6ZUU8_THEGA</name>
<evidence type="ECO:0000313" key="2">
    <source>
        <dbReference type="Proteomes" id="UP000886501"/>
    </source>
</evidence>
<comment type="caution">
    <text evidence="1">The sequence shown here is derived from an EMBL/GenBank/DDBJ whole genome shotgun (WGS) entry which is preliminary data.</text>
</comment>